<proteinExistence type="predicted"/>
<name>C1BDB2_RHOOB</name>
<dbReference type="PATRIC" id="fig|632772.20.peg.8095"/>
<reference evidence="1 2" key="1">
    <citation type="submission" date="2009-03" db="EMBL/GenBank/DDBJ databases">
        <title>Comparison of the complete genome sequences of Rhodococcus erythropolis PR4 and Rhodococcus opacus B4.</title>
        <authorList>
            <person name="Takarada H."/>
            <person name="Sekine M."/>
            <person name="Hosoyama A."/>
            <person name="Yamada R."/>
            <person name="Fujisawa T."/>
            <person name="Omata S."/>
            <person name="Shimizu A."/>
            <person name="Tsukatani N."/>
            <person name="Tanikawa S."/>
            <person name="Fujita N."/>
            <person name="Harayama S."/>
        </authorList>
    </citation>
    <scope>NUCLEOTIDE SEQUENCE [LARGE SCALE GENOMIC DNA]</scope>
    <source>
        <strain evidence="1 2">B4</strain>
        <plasmid evidence="1 2">pROB01</plasmid>
    </source>
</reference>
<dbReference type="EMBL" id="AP011116">
    <property type="protein sequence ID" value="BAH55856.1"/>
    <property type="molecule type" value="Genomic_DNA"/>
</dbReference>
<keyword evidence="1" id="KW-0614">Plasmid</keyword>
<organism evidence="1 2">
    <name type="scientific">Rhodococcus opacus (strain B4)</name>
    <dbReference type="NCBI Taxonomy" id="632772"/>
    <lineage>
        <taxon>Bacteria</taxon>
        <taxon>Bacillati</taxon>
        <taxon>Actinomycetota</taxon>
        <taxon>Actinomycetes</taxon>
        <taxon>Mycobacteriales</taxon>
        <taxon>Nocardiaceae</taxon>
        <taxon>Rhodococcus</taxon>
    </lineage>
</organism>
<gene>
    <name evidence="1" type="ordered locus">ROP_pROB01-03570</name>
</gene>
<dbReference type="AlphaFoldDB" id="C1BDB2"/>
<sequence length="113" mass="11758">MTFSVGFPALTGLVPDRVEVIVEQHLTGAFVPHPSPPTYQNRLRVSTTIAVPARSAVTSSPVRMGPSPHSVRAMSATRVVGSVGNGIELSPRRVGIREIGALVCVGSSRVAGS</sequence>
<dbReference type="KEGG" id="rop:ROP_pROB01-03570"/>
<evidence type="ECO:0000313" key="1">
    <source>
        <dbReference type="EMBL" id="BAH55856.1"/>
    </source>
</evidence>
<dbReference type="Proteomes" id="UP000002212">
    <property type="component" value="Plasmid pROB01"/>
</dbReference>
<evidence type="ECO:0000313" key="2">
    <source>
        <dbReference type="Proteomes" id="UP000002212"/>
    </source>
</evidence>
<dbReference type="HOGENOM" id="CLU_2131590_0_0_11"/>
<geneLocation type="plasmid" evidence="1 2">
    <name>pROB01</name>
</geneLocation>
<accession>C1BDB2</accession>
<protein>
    <submittedName>
        <fullName evidence="1">Uncharacterized protein</fullName>
    </submittedName>
</protein>